<evidence type="ECO:0000313" key="4">
    <source>
        <dbReference type="Proteomes" id="UP001500253"/>
    </source>
</evidence>
<organism evidence="3 4">
    <name type="scientific">Streptomyces cuspidosporus</name>
    <dbReference type="NCBI Taxonomy" id="66882"/>
    <lineage>
        <taxon>Bacteria</taxon>
        <taxon>Bacillati</taxon>
        <taxon>Actinomycetota</taxon>
        <taxon>Actinomycetes</taxon>
        <taxon>Kitasatosporales</taxon>
        <taxon>Streptomycetaceae</taxon>
        <taxon>Streptomyces</taxon>
    </lineage>
</organism>
<evidence type="ECO:0000256" key="1">
    <source>
        <dbReference type="SAM" id="MobiDB-lite"/>
    </source>
</evidence>
<evidence type="ECO:0000256" key="2">
    <source>
        <dbReference type="SAM" id="Phobius"/>
    </source>
</evidence>
<dbReference type="Proteomes" id="UP001500253">
    <property type="component" value="Unassembled WGS sequence"/>
</dbReference>
<sequence>MKVFWRSLMGLGSWVWPVALQPASWAVMCLVAVLVAAGGLLAEWQRRATLVALVVKAPPGTVLVQDEGRGGPAMQVHVGMRPHHDEERPATMPSASREDGGGE</sequence>
<name>A0ABP5TQD8_9ACTN</name>
<protein>
    <submittedName>
        <fullName evidence="3">Uncharacterized protein</fullName>
    </submittedName>
</protein>
<proteinExistence type="predicted"/>
<keyword evidence="4" id="KW-1185">Reference proteome</keyword>
<feature type="transmembrane region" description="Helical" evidence="2">
    <location>
        <begin position="20"/>
        <end position="42"/>
    </location>
</feature>
<comment type="caution">
    <text evidence="3">The sequence shown here is derived from an EMBL/GenBank/DDBJ whole genome shotgun (WGS) entry which is preliminary data.</text>
</comment>
<keyword evidence="2" id="KW-0812">Transmembrane</keyword>
<dbReference type="EMBL" id="BAAASD010000029">
    <property type="protein sequence ID" value="GAA2358968.1"/>
    <property type="molecule type" value="Genomic_DNA"/>
</dbReference>
<evidence type="ECO:0000313" key="3">
    <source>
        <dbReference type="EMBL" id="GAA2358968.1"/>
    </source>
</evidence>
<feature type="region of interest" description="Disordered" evidence="1">
    <location>
        <begin position="65"/>
        <end position="103"/>
    </location>
</feature>
<reference evidence="4" key="1">
    <citation type="journal article" date="2019" name="Int. J. Syst. Evol. Microbiol.">
        <title>The Global Catalogue of Microorganisms (GCM) 10K type strain sequencing project: providing services to taxonomists for standard genome sequencing and annotation.</title>
        <authorList>
            <consortium name="The Broad Institute Genomics Platform"/>
            <consortium name="The Broad Institute Genome Sequencing Center for Infectious Disease"/>
            <person name="Wu L."/>
            <person name="Ma J."/>
        </authorList>
    </citation>
    <scope>NUCLEOTIDE SEQUENCE [LARGE SCALE GENOMIC DNA]</scope>
    <source>
        <strain evidence="4">JCM 4316</strain>
    </source>
</reference>
<keyword evidence="2" id="KW-0472">Membrane</keyword>
<gene>
    <name evidence="3" type="ORF">GCM10010246_56100</name>
</gene>
<accession>A0ABP5TQD8</accession>
<keyword evidence="2" id="KW-1133">Transmembrane helix</keyword>
<dbReference type="RefSeq" id="WP_346177156.1">
    <property type="nucleotide sequence ID" value="NZ_BAAASD010000029.1"/>
</dbReference>